<dbReference type="EMBL" id="RRCF01000001">
    <property type="protein sequence ID" value="RRJ23196.1"/>
    <property type="molecule type" value="Genomic_DNA"/>
</dbReference>
<dbReference type="SUPFAM" id="SSF53448">
    <property type="entry name" value="Nucleotide-diphospho-sugar transferases"/>
    <property type="match status" value="1"/>
</dbReference>
<dbReference type="PANTHER" id="PTHR43685">
    <property type="entry name" value="GLYCOSYLTRANSFERASE"/>
    <property type="match status" value="1"/>
</dbReference>
<evidence type="ECO:0000259" key="1">
    <source>
        <dbReference type="Pfam" id="PF00535"/>
    </source>
</evidence>
<keyword evidence="3" id="KW-1185">Reference proteome</keyword>
<feature type="domain" description="Glycosyltransferase 2-like" evidence="1">
    <location>
        <begin position="10"/>
        <end position="119"/>
    </location>
</feature>
<reference evidence="2 3" key="1">
    <citation type="submission" date="2018-11" db="EMBL/GenBank/DDBJ databases">
        <title>Draft genome analysis of Rheinheimera mesophila isolated from an industrial waste site.</title>
        <authorList>
            <person name="Yu Q."/>
            <person name="Qi Y."/>
            <person name="Zhang H."/>
            <person name="Lu Y."/>
            <person name="Pu J."/>
        </authorList>
    </citation>
    <scope>NUCLEOTIDE SEQUENCE [LARGE SCALE GENOMIC DNA]</scope>
    <source>
        <strain evidence="2 3">IITR13</strain>
    </source>
</reference>
<comment type="caution">
    <text evidence="2">The sequence shown here is derived from an EMBL/GenBank/DDBJ whole genome shotgun (WGS) entry which is preliminary data.</text>
</comment>
<accession>A0A3P3QPK7</accession>
<dbReference type="Proteomes" id="UP000276260">
    <property type="component" value="Unassembled WGS sequence"/>
</dbReference>
<dbReference type="Pfam" id="PF00535">
    <property type="entry name" value="Glycos_transf_2"/>
    <property type="match status" value="1"/>
</dbReference>
<dbReference type="CDD" id="cd00761">
    <property type="entry name" value="Glyco_tranf_GTA_type"/>
    <property type="match status" value="1"/>
</dbReference>
<proteinExistence type="predicted"/>
<evidence type="ECO:0000313" key="3">
    <source>
        <dbReference type="Proteomes" id="UP000276260"/>
    </source>
</evidence>
<sequence length="447" mass="50103">MMKWGSMDLSIIITVYNQQHYLERALLSCFQQHVEALEIIVVDDGSVPSITLPLLDVPEHVTLRLLSKCNGGVASARNMGIREAQGRFIKFLDCDDELLPECCALQLSSLEPSRAELSIIGYKVLQADKWIKGVPKFDTLLQALFQGNVAPLHSFMYRTKDVRMVGGFDETERTLQAMEDYDFNFRLALAGVDAVTVHQTGVLYHRLANSRSSNTRKIHDANVRILLNAIEIVVSTKAAQVCLLDVLQGMSLLAVQSQDFYSFIKILPSLSQMTIASSKLMVSKFLLQVQSRFELAKQVDEKEFWMLQKQLLSEAKLDSLQTLSPPGYALRPASPPLAAHYFDGVLLAKALAKASGSKALWLWGTGMWADYWLAMLESFGVQPVGFIDSFASDNGTTYKGLPCLELSKVPDHMIEHVIICSRDSYFTIMHVLSERQLESRILHYVTM</sequence>
<dbReference type="InterPro" id="IPR050834">
    <property type="entry name" value="Glycosyltransf_2"/>
</dbReference>
<dbReference type="GO" id="GO:0016740">
    <property type="term" value="F:transferase activity"/>
    <property type="evidence" value="ECO:0007669"/>
    <property type="project" value="UniProtKB-KW"/>
</dbReference>
<evidence type="ECO:0000313" key="2">
    <source>
        <dbReference type="EMBL" id="RRJ23196.1"/>
    </source>
</evidence>
<gene>
    <name evidence="2" type="ORF">EIK76_03675</name>
</gene>
<dbReference type="OrthoDB" id="9805612at2"/>
<organism evidence="2 3">
    <name type="scientific">Rheinheimera mesophila</name>
    <dbReference type="NCBI Taxonomy" id="1547515"/>
    <lineage>
        <taxon>Bacteria</taxon>
        <taxon>Pseudomonadati</taxon>
        <taxon>Pseudomonadota</taxon>
        <taxon>Gammaproteobacteria</taxon>
        <taxon>Chromatiales</taxon>
        <taxon>Chromatiaceae</taxon>
        <taxon>Rheinheimera</taxon>
    </lineage>
</organism>
<name>A0A3P3QPK7_9GAMM</name>
<dbReference type="InterPro" id="IPR029044">
    <property type="entry name" value="Nucleotide-diphossugar_trans"/>
</dbReference>
<dbReference type="AlphaFoldDB" id="A0A3P3QPK7"/>
<dbReference type="PANTHER" id="PTHR43685:SF2">
    <property type="entry name" value="GLYCOSYLTRANSFERASE 2-LIKE DOMAIN-CONTAINING PROTEIN"/>
    <property type="match status" value="1"/>
</dbReference>
<dbReference type="Gene3D" id="3.90.550.10">
    <property type="entry name" value="Spore Coat Polysaccharide Biosynthesis Protein SpsA, Chain A"/>
    <property type="match status" value="1"/>
</dbReference>
<protein>
    <submittedName>
        <fullName evidence="2">Glycosyltransferase family 2 protein</fullName>
    </submittedName>
</protein>
<keyword evidence="2" id="KW-0808">Transferase</keyword>
<dbReference type="InterPro" id="IPR001173">
    <property type="entry name" value="Glyco_trans_2-like"/>
</dbReference>